<dbReference type="PROSITE" id="PS51462">
    <property type="entry name" value="NUDIX"/>
    <property type="match status" value="1"/>
</dbReference>
<accession>A0A2G8R9Y2</accession>
<dbReference type="PROSITE" id="PS00893">
    <property type="entry name" value="NUDIX_BOX"/>
    <property type="match status" value="1"/>
</dbReference>
<evidence type="ECO:0000256" key="1">
    <source>
        <dbReference type="ARBA" id="ARBA00001946"/>
    </source>
</evidence>
<protein>
    <recommendedName>
        <fullName evidence="3">Nudix hydrolase domain-containing protein</fullName>
    </recommendedName>
</protein>
<dbReference type="SUPFAM" id="SSF55811">
    <property type="entry name" value="Nudix"/>
    <property type="match status" value="1"/>
</dbReference>
<evidence type="ECO:0000256" key="2">
    <source>
        <dbReference type="ARBA" id="ARBA00022801"/>
    </source>
</evidence>
<dbReference type="RefSeq" id="WP_245875774.1">
    <property type="nucleotide sequence ID" value="NZ_AWWI01000126.1"/>
</dbReference>
<sequence>MHQDTFSGAKLMLFVGSQLLVIRRDHAPEIAFQGFLDFPGGGREKPESPVECVLRETYEEVGLTIAPDQLIWCCKNIRADGQTGWFFATHLSFDAALPVRFGGEGLGWSLVQPQAYLASADAIPHFKISLDKYLAFCQGQAPN</sequence>
<dbReference type="InterPro" id="IPR020084">
    <property type="entry name" value="NUDIX_hydrolase_CS"/>
</dbReference>
<proteinExistence type="predicted"/>
<dbReference type="InterPro" id="IPR000086">
    <property type="entry name" value="NUDIX_hydrolase_dom"/>
</dbReference>
<gene>
    <name evidence="4" type="ORF">P775_20570</name>
</gene>
<dbReference type="AlphaFoldDB" id="A0A2G8R9Y2"/>
<reference evidence="4 5" key="1">
    <citation type="submission" date="2013-09" db="EMBL/GenBank/DDBJ databases">
        <title>Genome sequencing of Phaeobacter antarcticus sp. nov. SM1211.</title>
        <authorList>
            <person name="Zhang X.-Y."/>
            <person name="Liu C."/>
            <person name="Chen X.-L."/>
            <person name="Xie B.-B."/>
            <person name="Qin Q.-L."/>
            <person name="Rong J.-C."/>
            <person name="Zhang Y.-Z."/>
        </authorList>
    </citation>
    <scope>NUCLEOTIDE SEQUENCE [LARGE SCALE GENOMIC DNA]</scope>
    <source>
        <strain evidence="4 5">SM1211</strain>
    </source>
</reference>
<feature type="domain" description="Nudix hydrolase" evidence="3">
    <location>
        <begin position="4"/>
        <end position="136"/>
    </location>
</feature>
<dbReference type="EMBL" id="AWWI01000126">
    <property type="protein sequence ID" value="PIL18347.1"/>
    <property type="molecule type" value="Genomic_DNA"/>
</dbReference>
<keyword evidence="2" id="KW-0378">Hydrolase</keyword>
<keyword evidence="5" id="KW-1185">Reference proteome</keyword>
<dbReference type="Proteomes" id="UP000231259">
    <property type="component" value="Unassembled WGS sequence"/>
</dbReference>
<dbReference type="Pfam" id="PF00293">
    <property type="entry name" value="NUDIX"/>
    <property type="match status" value="1"/>
</dbReference>
<comment type="caution">
    <text evidence="4">The sequence shown here is derived from an EMBL/GenBank/DDBJ whole genome shotgun (WGS) entry which is preliminary data.</text>
</comment>
<evidence type="ECO:0000313" key="5">
    <source>
        <dbReference type="Proteomes" id="UP000231259"/>
    </source>
</evidence>
<dbReference type="Gene3D" id="3.90.79.10">
    <property type="entry name" value="Nucleoside Triphosphate Pyrophosphohydrolase"/>
    <property type="match status" value="1"/>
</dbReference>
<name>A0A2G8R9Y2_9RHOB</name>
<comment type="cofactor">
    <cofactor evidence="1">
        <name>Mg(2+)</name>
        <dbReference type="ChEBI" id="CHEBI:18420"/>
    </cofactor>
</comment>
<organism evidence="4 5">
    <name type="scientific">Puniceibacterium antarcticum</name>
    <dbReference type="NCBI Taxonomy" id="1206336"/>
    <lineage>
        <taxon>Bacteria</taxon>
        <taxon>Pseudomonadati</taxon>
        <taxon>Pseudomonadota</taxon>
        <taxon>Alphaproteobacteria</taxon>
        <taxon>Rhodobacterales</taxon>
        <taxon>Paracoccaceae</taxon>
        <taxon>Puniceibacterium</taxon>
    </lineage>
</organism>
<dbReference type="GO" id="GO:0016787">
    <property type="term" value="F:hydrolase activity"/>
    <property type="evidence" value="ECO:0007669"/>
    <property type="project" value="UniProtKB-KW"/>
</dbReference>
<evidence type="ECO:0000259" key="3">
    <source>
        <dbReference type="PROSITE" id="PS51462"/>
    </source>
</evidence>
<dbReference type="InterPro" id="IPR015797">
    <property type="entry name" value="NUDIX_hydrolase-like_dom_sf"/>
</dbReference>
<evidence type="ECO:0000313" key="4">
    <source>
        <dbReference type="EMBL" id="PIL18347.1"/>
    </source>
</evidence>